<dbReference type="Pfam" id="PF10109">
    <property type="entry name" value="Phage_TAC_7"/>
    <property type="match status" value="1"/>
</dbReference>
<evidence type="ECO:0000313" key="2">
    <source>
        <dbReference type="EMBL" id="CUV25315.1"/>
    </source>
</evidence>
<evidence type="ECO:0000313" key="4">
    <source>
        <dbReference type="EMBL" id="CUV41746.1"/>
    </source>
</evidence>
<evidence type="ECO:0000313" key="3">
    <source>
        <dbReference type="EMBL" id="CUV34937.1"/>
    </source>
</evidence>
<evidence type="ECO:0000313" key="5">
    <source>
        <dbReference type="EMBL" id="CUV61177.1"/>
    </source>
</evidence>
<protein>
    <recommendedName>
        <fullName evidence="6">Phage tail assembly protein</fullName>
    </recommendedName>
</protein>
<dbReference type="InterPro" id="IPR019289">
    <property type="entry name" value="Phage_tail_E/E"/>
</dbReference>
<evidence type="ECO:0008006" key="6">
    <source>
        <dbReference type="Google" id="ProtNLM"/>
    </source>
</evidence>
<dbReference type="EMBL" id="LN899823">
    <property type="protein sequence ID" value="CUV25315.1"/>
    <property type="molecule type" value="Genomic_DNA"/>
</dbReference>
<evidence type="ECO:0000256" key="1">
    <source>
        <dbReference type="SAM" id="MobiDB-lite"/>
    </source>
</evidence>
<dbReference type="EMBL" id="LN899826">
    <property type="protein sequence ID" value="CUV41746.1"/>
    <property type="molecule type" value="Genomic_DNA"/>
</dbReference>
<name>A0A0S4VLK3_RALSL</name>
<dbReference type="EMBL" id="LN899822">
    <property type="protein sequence ID" value="CUV61177.1"/>
    <property type="molecule type" value="Genomic_DNA"/>
</dbReference>
<organism evidence="3">
    <name type="scientific">Ralstonia solanacearum</name>
    <name type="common">Pseudomonas solanacearum</name>
    <dbReference type="NCBI Taxonomy" id="305"/>
    <lineage>
        <taxon>Bacteria</taxon>
        <taxon>Pseudomonadati</taxon>
        <taxon>Pseudomonadota</taxon>
        <taxon>Betaproteobacteria</taxon>
        <taxon>Burkholderiales</taxon>
        <taxon>Burkholderiaceae</taxon>
        <taxon>Ralstonia</taxon>
        <taxon>Ralstonia solanacearum species complex</taxon>
    </lineage>
</organism>
<accession>A0A0S4VLK3</accession>
<feature type="region of interest" description="Disordered" evidence="1">
    <location>
        <begin position="88"/>
        <end position="109"/>
    </location>
</feature>
<dbReference type="EMBL" id="LN899825">
    <property type="protein sequence ID" value="CUV34937.1"/>
    <property type="molecule type" value="Genomic_DNA"/>
</dbReference>
<sequence>MAAITSLKVELSEPLKLAGGAELAELTLQLPKARHLRTMKVSGKPDMGMILDLAAELAGLTPAEIDEICAADAMEVVGVLSPFLVKDGGTTQSPSSPIPSTSPQSPSGI</sequence>
<reference evidence="3" key="1">
    <citation type="submission" date="2015-10" db="EMBL/GenBank/DDBJ databases">
        <authorList>
            <person name="Gilbert D.G."/>
        </authorList>
    </citation>
    <scope>NUCLEOTIDE SEQUENCE</scope>
    <source>
        <strain evidence="3">Phyl III-seqv23</strain>
    </source>
</reference>
<dbReference type="AlphaFoldDB" id="A0A0S4VLK3"/>
<proteinExistence type="predicted"/>
<gene>
    <name evidence="5" type="ORF">RD1301_v1_1340010</name>
    <name evidence="2" type="ORF">RUN1744_v1_910031</name>
    <name evidence="3" type="ORF">TD1301_v1_1150006</name>
    <name evidence="4" type="ORF">TF3108_v1_850031</name>
</gene>